<comment type="caution">
    <text evidence="4">The sequence shown here is derived from an EMBL/GenBank/DDBJ whole genome shotgun (WGS) entry which is preliminary data.</text>
</comment>
<evidence type="ECO:0000256" key="2">
    <source>
        <dbReference type="PROSITE-ProRule" id="PRU01379"/>
    </source>
</evidence>
<sequence length="352" mass="40770">MSERLYDLKQNLPELFELESLIERAGSKMRCSVIANAPFDGSTLPVHLLEMGSTDPLAPAIGFVGGVHGVERIGSQVILAYLQSLLSRMRWDDSLQDQLDKVKLFMIPIVNPGGMFNNTRCNPNGIDLMRNAPIEAKGKVPKLLGGHRYSRHLPWYRGLKEDCMEPELQGLHDYMRQHVLGRPFTMTLDCHSGFGFHDRLWFPYAGSFTPIADLNTMYRVNRLFVKTFPNHTLYKVEPQAHSYTTHGDVWDLLYDHSLEAYPNTTFLPLTLEMGSWLWVKKNPRQLLKFGSLFNPMLPHRQRRILRRHYPLMDFMMMATRSHSRWQKLKPTQVSKDTRAALKLWYDEEGHSK</sequence>
<dbReference type="AlphaFoldDB" id="A0AA42B7X5"/>
<comment type="similarity">
    <text evidence="1 2">Belongs to the peptidase M14 family.</text>
</comment>
<dbReference type="InterPro" id="IPR000834">
    <property type="entry name" value="Peptidase_M14"/>
</dbReference>
<protein>
    <submittedName>
        <fullName evidence="4">DUF2817 domain-containing protein</fullName>
    </submittedName>
</protein>
<accession>A0AA42B7X5</accession>
<feature type="domain" description="Peptidase M14" evidence="3">
    <location>
        <begin position="1"/>
        <end position="352"/>
    </location>
</feature>
<reference evidence="4 5" key="1">
    <citation type="journal article" date="2013" name="Antonie Van Leeuwenhoek">
        <title>Echinimonas agarilytica gen. nov., sp. nov., a new gammaproteobacterium isolated from the sea urchin Strongylocentrotus intermedius.</title>
        <authorList>
            <person name="Nedashkovskaya O.I."/>
            <person name="Stenkova A.M."/>
            <person name="Zhukova N.V."/>
            <person name="Van Trappen S."/>
            <person name="Lee J.S."/>
            <person name="Kim S.B."/>
        </authorList>
    </citation>
    <scope>NUCLEOTIDE SEQUENCE [LARGE SCALE GENOMIC DNA]</scope>
    <source>
        <strain evidence="4 5">KMM 6351</strain>
    </source>
</reference>
<proteinExistence type="inferred from homology"/>
<dbReference type="Gene3D" id="3.40.630.10">
    <property type="entry name" value="Zn peptidases"/>
    <property type="match status" value="1"/>
</dbReference>
<evidence type="ECO:0000313" key="4">
    <source>
        <dbReference type="EMBL" id="MCM2680665.1"/>
    </source>
</evidence>
<keyword evidence="5" id="KW-1185">Reference proteome</keyword>
<evidence type="ECO:0000259" key="3">
    <source>
        <dbReference type="PROSITE" id="PS52035"/>
    </source>
</evidence>
<dbReference type="PROSITE" id="PS52035">
    <property type="entry name" value="PEPTIDASE_M14"/>
    <property type="match status" value="1"/>
</dbReference>
<evidence type="ECO:0000313" key="5">
    <source>
        <dbReference type="Proteomes" id="UP001165393"/>
    </source>
</evidence>
<dbReference type="Proteomes" id="UP001165393">
    <property type="component" value="Unassembled WGS sequence"/>
</dbReference>
<gene>
    <name evidence="4" type="ORF">NAF29_13430</name>
</gene>
<dbReference type="GO" id="GO:0004181">
    <property type="term" value="F:metallocarboxypeptidase activity"/>
    <property type="evidence" value="ECO:0007669"/>
    <property type="project" value="InterPro"/>
</dbReference>
<dbReference type="SUPFAM" id="SSF53187">
    <property type="entry name" value="Zn-dependent exopeptidases"/>
    <property type="match status" value="1"/>
</dbReference>
<name>A0AA42B7X5_9GAMM</name>
<organism evidence="4 5">
    <name type="scientific">Echinimonas agarilytica</name>
    <dbReference type="NCBI Taxonomy" id="1215918"/>
    <lineage>
        <taxon>Bacteria</taxon>
        <taxon>Pseudomonadati</taxon>
        <taxon>Pseudomonadota</taxon>
        <taxon>Gammaproteobacteria</taxon>
        <taxon>Alteromonadales</taxon>
        <taxon>Echinimonadaceae</taxon>
        <taxon>Echinimonas</taxon>
    </lineage>
</organism>
<dbReference type="PROSITE" id="PS00132">
    <property type="entry name" value="CARBOXYPEPT_ZN_1"/>
    <property type="match status" value="1"/>
</dbReference>
<dbReference type="GO" id="GO:0008270">
    <property type="term" value="F:zinc ion binding"/>
    <property type="evidence" value="ECO:0007669"/>
    <property type="project" value="InterPro"/>
</dbReference>
<dbReference type="GO" id="GO:0006508">
    <property type="term" value="P:proteolysis"/>
    <property type="evidence" value="ECO:0007669"/>
    <property type="project" value="InterPro"/>
</dbReference>
<evidence type="ECO:0000256" key="1">
    <source>
        <dbReference type="ARBA" id="ARBA00005988"/>
    </source>
</evidence>
<dbReference type="Pfam" id="PF00246">
    <property type="entry name" value="Peptidase_M14"/>
    <property type="match status" value="1"/>
</dbReference>
<comment type="caution">
    <text evidence="2">Lacks conserved residue(s) required for the propagation of feature annotation.</text>
</comment>
<dbReference type="InterPro" id="IPR057246">
    <property type="entry name" value="CARBOXYPEPT_ZN_1"/>
</dbReference>
<dbReference type="RefSeq" id="WP_251262151.1">
    <property type="nucleotide sequence ID" value="NZ_JAMQGP010000007.1"/>
</dbReference>
<dbReference type="EMBL" id="JAMQGP010000007">
    <property type="protein sequence ID" value="MCM2680665.1"/>
    <property type="molecule type" value="Genomic_DNA"/>
</dbReference>